<feature type="signal peptide" evidence="3">
    <location>
        <begin position="1"/>
        <end position="17"/>
    </location>
</feature>
<protein>
    <submittedName>
        <fullName evidence="4">Uncharacterized protein</fullName>
    </submittedName>
</protein>
<accession>A0A8R2ACB8</accession>
<name>A0A8R2ACB8_ACYPI</name>
<proteinExistence type="predicted"/>
<dbReference type="OrthoDB" id="6630905at2759"/>
<sequence>MFLVSVVLSVGLSALFAEAFLSSINGGNLRFVSQQEPSTTQGDQAYGTAPNMPQSSMEENQPIYPMPQQSIMQPPMMQGFQSPFSMNPVNQQQLSLLIMSAYARMMALTQLMSLQNRYPFYQPNQYSDPSVNNYGPTPAPLPYAQQPQVDLQNNLQNEMLQRQQEAESQQKAILEQRRVQREYDMDIERRKALIQRKAEEDELEKQQQEVERQLRDKEEIRREREEYQKQIFEEEQKEMEQKEKDLKLRQEEELRFQKIEEEKKLKQKQENLKPKVRITRKIRKPIVNTVNSKN</sequence>
<keyword evidence="3" id="KW-0732">Signal</keyword>
<keyword evidence="5" id="KW-1185">Reference proteome</keyword>
<dbReference type="KEGG" id="api:100569515"/>
<evidence type="ECO:0000313" key="4">
    <source>
        <dbReference type="EnsemblMetazoa" id="XP_003247142.1"/>
    </source>
</evidence>
<organism evidence="4 5">
    <name type="scientific">Acyrthosiphon pisum</name>
    <name type="common">Pea aphid</name>
    <dbReference type="NCBI Taxonomy" id="7029"/>
    <lineage>
        <taxon>Eukaryota</taxon>
        <taxon>Metazoa</taxon>
        <taxon>Ecdysozoa</taxon>
        <taxon>Arthropoda</taxon>
        <taxon>Hexapoda</taxon>
        <taxon>Insecta</taxon>
        <taxon>Pterygota</taxon>
        <taxon>Neoptera</taxon>
        <taxon>Paraneoptera</taxon>
        <taxon>Hemiptera</taxon>
        <taxon>Sternorrhyncha</taxon>
        <taxon>Aphidomorpha</taxon>
        <taxon>Aphidoidea</taxon>
        <taxon>Aphididae</taxon>
        <taxon>Macrosiphini</taxon>
        <taxon>Acyrthosiphon</taxon>
    </lineage>
</organism>
<feature type="chain" id="PRO_5035921548" evidence="3">
    <location>
        <begin position="18"/>
        <end position="294"/>
    </location>
</feature>
<dbReference type="AlphaFoldDB" id="A0A8R2ACB8"/>
<reference evidence="4" key="2">
    <citation type="submission" date="2022-06" db="UniProtKB">
        <authorList>
            <consortium name="EnsemblMetazoa"/>
        </authorList>
    </citation>
    <scope>IDENTIFICATION</scope>
</reference>
<feature type="region of interest" description="Disordered" evidence="2">
    <location>
        <begin position="35"/>
        <end position="57"/>
    </location>
</feature>
<evidence type="ECO:0000256" key="3">
    <source>
        <dbReference type="SAM" id="SignalP"/>
    </source>
</evidence>
<dbReference type="Proteomes" id="UP000007819">
    <property type="component" value="Chromosome A1"/>
</dbReference>
<dbReference type="RefSeq" id="XP_003247142.1">
    <property type="nucleotide sequence ID" value="XM_003247094.3"/>
</dbReference>
<evidence type="ECO:0000256" key="1">
    <source>
        <dbReference type="SAM" id="Coils"/>
    </source>
</evidence>
<feature type="coiled-coil region" evidence="1">
    <location>
        <begin position="152"/>
        <end position="271"/>
    </location>
</feature>
<reference evidence="5" key="1">
    <citation type="submission" date="2010-06" db="EMBL/GenBank/DDBJ databases">
        <authorList>
            <person name="Jiang H."/>
            <person name="Abraham K."/>
            <person name="Ali S."/>
            <person name="Alsbrooks S.L."/>
            <person name="Anim B.N."/>
            <person name="Anosike U.S."/>
            <person name="Attaway T."/>
            <person name="Bandaranaike D.P."/>
            <person name="Battles P.K."/>
            <person name="Bell S.N."/>
            <person name="Bell A.V."/>
            <person name="Beltran B."/>
            <person name="Bickham C."/>
            <person name="Bustamante Y."/>
            <person name="Caleb T."/>
            <person name="Canada A."/>
            <person name="Cardenas V."/>
            <person name="Carter K."/>
            <person name="Chacko J."/>
            <person name="Chandrabose M.N."/>
            <person name="Chavez D."/>
            <person name="Chavez A."/>
            <person name="Chen L."/>
            <person name="Chu H.-S."/>
            <person name="Claassen K.J."/>
            <person name="Cockrell R."/>
            <person name="Collins M."/>
            <person name="Cooper J.A."/>
            <person name="Cree A."/>
            <person name="Curry S.M."/>
            <person name="Da Y."/>
            <person name="Dao M.D."/>
            <person name="Das B."/>
            <person name="Davila M.-L."/>
            <person name="Davy-Carroll L."/>
            <person name="Denson S."/>
            <person name="Dinh H."/>
            <person name="Ebong V.E."/>
            <person name="Edwards J.R."/>
            <person name="Egan A."/>
            <person name="El-Daye J."/>
            <person name="Escobedo L."/>
            <person name="Fernandez S."/>
            <person name="Fernando P.R."/>
            <person name="Flagg N."/>
            <person name="Forbes L.D."/>
            <person name="Fowler R.G."/>
            <person name="Fu Q."/>
            <person name="Gabisi R.A."/>
            <person name="Ganer J."/>
            <person name="Garbino Pronczuk A."/>
            <person name="Garcia R.M."/>
            <person name="Garner T."/>
            <person name="Garrett T.E."/>
            <person name="Gonzalez D.A."/>
            <person name="Hamid H."/>
            <person name="Hawkins E.S."/>
            <person name="Hirani K."/>
            <person name="Hogues M.E."/>
            <person name="Hollins B."/>
            <person name="Hsiao C.-H."/>
            <person name="Jabil R."/>
            <person name="James M.L."/>
            <person name="Jhangiani S.N."/>
            <person name="Johnson B."/>
            <person name="Johnson Q."/>
            <person name="Joshi V."/>
            <person name="Kalu J.B."/>
            <person name="Kam C."/>
            <person name="Kashfia A."/>
            <person name="Keebler J."/>
            <person name="Kisamo H."/>
            <person name="Kovar C.L."/>
            <person name="Lago L.A."/>
            <person name="Lai C.-Y."/>
            <person name="Laidlaw J."/>
            <person name="Lara F."/>
            <person name="Le T.-K."/>
            <person name="Lee S.L."/>
            <person name="Legall F.H."/>
            <person name="Lemon S.J."/>
            <person name="Lewis L.R."/>
            <person name="Li B."/>
            <person name="Liu Y."/>
            <person name="Liu Y.-S."/>
            <person name="Lopez J."/>
            <person name="Lozado R.J."/>
            <person name="Lu J."/>
            <person name="Madu R.C."/>
            <person name="Maheshwari M."/>
            <person name="Maheshwari R."/>
            <person name="Malloy K."/>
            <person name="Martinez E."/>
            <person name="Mathew T."/>
            <person name="Mercado I.C."/>
            <person name="Mercado C."/>
            <person name="Meyer B."/>
            <person name="Montgomery K."/>
            <person name="Morgan M.B."/>
            <person name="Munidasa M."/>
            <person name="Nazareth L.V."/>
            <person name="Nelson J."/>
            <person name="Ng B.M."/>
            <person name="Nguyen N.B."/>
            <person name="Nguyen P.Q."/>
            <person name="Nguyen T."/>
            <person name="Obregon M."/>
            <person name="Okwuonu G.O."/>
            <person name="Onwere C.G."/>
            <person name="Orozco G."/>
            <person name="Parra A."/>
            <person name="Patel S."/>
            <person name="Patil S."/>
            <person name="Perez A."/>
            <person name="Perez Y."/>
            <person name="Pham C."/>
            <person name="Primus E.L."/>
            <person name="Pu L.-L."/>
            <person name="Puazo M."/>
            <person name="Qin X."/>
            <person name="Quiroz J.B."/>
            <person name="Reese J."/>
            <person name="Richards S."/>
            <person name="Rives C.M."/>
            <person name="Robberts R."/>
            <person name="Ruiz S.J."/>
            <person name="Ruiz M.J."/>
            <person name="Santibanez J."/>
            <person name="Schneider B.W."/>
            <person name="Sisson I."/>
            <person name="Smith M."/>
            <person name="Sodergren E."/>
            <person name="Song X.-Z."/>
            <person name="Song B.B."/>
            <person name="Summersgill H."/>
            <person name="Thelus R."/>
            <person name="Thornton R.D."/>
            <person name="Trejos Z.Y."/>
            <person name="Usmani K."/>
            <person name="Vattathil S."/>
            <person name="Villasana D."/>
            <person name="Walker D.L."/>
            <person name="Wang S."/>
            <person name="Wang K."/>
            <person name="White C.S."/>
            <person name="Williams A.C."/>
            <person name="Williamson J."/>
            <person name="Wilson K."/>
            <person name="Woghiren I.O."/>
            <person name="Woodworth J.R."/>
            <person name="Worley K.C."/>
            <person name="Wright R.A."/>
            <person name="Wu W."/>
            <person name="Young L."/>
            <person name="Zhang L."/>
            <person name="Zhang J."/>
            <person name="Zhu Y."/>
            <person name="Muzny D.M."/>
            <person name="Weinstock G."/>
            <person name="Gibbs R.A."/>
        </authorList>
    </citation>
    <scope>NUCLEOTIDE SEQUENCE [LARGE SCALE GENOMIC DNA]</scope>
    <source>
        <strain evidence="5">LSR1</strain>
    </source>
</reference>
<evidence type="ECO:0000313" key="5">
    <source>
        <dbReference type="Proteomes" id="UP000007819"/>
    </source>
</evidence>
<dbReference type="EnsemblMetazoa" id="XM_003247094.4">
    <property type="protein sequence ID" value="XP_003247142.1"/>
    <property type="gene ID" value="LOC100569515"/>
</dbReference>
<dbReference type="GeneID" id="100569515"/>
<evidence type="ECO:0000256" key="2">
    <source>
        <dbReference type="SAM" id="MobiDB-lite"/>
    </source>
</evidence>
<keyword evidence="1" id="KW-0175">Coiled coil</keyword>